<feature type="region of interest" description="Disordered" evidence="1">
    <location>
        <begin position="43"/>
        <end position="200"/>
    </location>
</feature>
<dbReference type="GO" id="GO:0009330">
    <property type="term" value="C:DNA topoisomerase type II (double strand cut, ATP-hydrolyzing) complex"/>
    <property type="evidence" value="ECO:0007669"/>
    <property type="project" value="InterPro"/>
</dbReference>
<feature type="compositionally biased region" description="Acidic residues" evidence="1">
    <location>
        <begin position="103"/>
        <end position="112"/>
    </location>
</feature>
<feature type="region of interest" description="Disordered" evidence="1">
    <location>
        <begin position="320"/>
        <end position="399"/>
    </location>
</feature>
<keyword evidence="3" id="KW-1185">Reference proteome</keyword>
<reference evidence="2" key="1">
    <citation type="submission" date="2020-06" db="EMBL/GenBank/DDBJ databases">
        <title>WGS assembly of Ceratodon purpureus strain R40.</title>
        <authorList>
            <person name="Carey S.B."/>
            <person name="Jenkins J."/>
            <person name="Shu S."/>
            <person name="Lovell J.T."/>
            <person name="Sreedasyam A."/>
            <person name="Maumus F."/>
            <person name="Tiley G.P."/>
            <person name="Fernandez-Pozo N."/>
            <person name="Barry K."/>
            <person name="Chen C."/>
            <person name="Wang M."/>
            <person name="Lipzen A."/>
            <person name="Daum C."/>
            <person name="Saski C.A."/>
            <person name="Payton A.C."/>
            <person name="Mcbreen J.C."/>
            <person name="Conrad R.E."/>
            <person name="Kollar L.M."/>
            <person name="Olsson S."/>
            <person name="Huttunen S."/>
            <person name="Landis J.B."/>
            <person name="Wickett N.J."/>
            <person name="Johnson M.G."/>
            <person name="Rensing S.A."/>
            <person name="Grimwood J."/>
            <person name="Schmutz J."/>
            <person name="Mcdaniel S.F."/>
        </authorList>
    </citation>
    <scope>NUCLEOTIDE SEQUENCE</scope>
    <source>
        <strain evidence="2">R40</strain>
    </source>
</reference>
<feature type="compositionally biased region" description="Basic and acidic residues" evidence="1">
    <location>
        <begin position="321"/>
        <end position="345"/>
    </location>
</feature>
<dbReference type="PANTHER" id="PTHR34810:SF1">
    <property type="entry name" value="DNA-BINDING PROTEIN BIN4"/>
    <property type="match status" value="1"/>
</dbReference>
<sequence length="399" mass="44339">MEVRKSPRKAVMSRKSRESVVEIDGVEFAVSTEKKKVAVARKRKVVKDVSSDDDEEECEEEEDVKPLVKKSKKRLSGSFEFDEEDDDVKPVNKKSKTRFSGEFETEEEDDEERVPVSRKKGKVSLQESDHLDADMLSDGFEARNGGDEEEDVEMVKEEEDDGGLKEEDDDDMPLTQLSGFQTQDTEEGEPLETQEQERRIKPRAASTLPIVFGEKINKTKVLLECEGDAVDLSGDMGAVGRFTVDRRDNDLLMDLKGIIYKTTIVPSNTFFVVNVGQTEAKVEAIMSDFVQLREDTNFNENETMVEGTLQGFAFDSDEEFERPAVEKGASPEKIKHEEGADDGKETKKKKLPAKTPKSGKTPAKKAVAGKSKVGGKAKVKVGKKPTVKANKTKGSAGKK</sequence>
<dbReference type="GO" id="GO:0051276">
    <property type="term" value="P:chromosome organization"/>
    <property type="evidence" value="ECO:0007669"/>
    <property type="project" value="TreeGrafter"/>
</dbReference>
<dbReference type="GO" id="GO:0042023">
    <property type="term" value="P:DNA endoreduplication"/>
    <property type="evidence" value="ECO:0007669"/>
    <property type="project" value="InterPro"/>
</dbReference>
<evidence type="ECO:0000256" key="1">
    <source>
        <dbReference type="SAM" id="MobiDB-lite"/>
    </source>
</evidence>
<feature type="compositionally biased region" description="Acidic residues" evidence="1">
    <location>
        <begin position="147"/>
        <end position="172"/>
    </location>
</feature>
<feature type="compositionally biased region" description="Basic residues" evidence="1">
    <location>
        <begin position="373"/>
        <end position="386"/>
    </location>
</feature>
<dbReference type="Proteomes" id="UP000822688">
    <property type="component" value="Chromosome 3"/>
</dbReference>
<dbReference type="GO" id="GO:0005634">
    <property type="term" value="C:nucleus"/>
    <property type="evidence" value="ECO:0007669"/>
    <property type="project" value="TreeGrafter"/>
</dbReference>
<protein>
    <recommendedName>
        <fullName evidence="4">DNA-binding protein BIN4</fullName>
    </recommendedName>
</protein>
<name>A0A8T0IIP6_CERPU</name>
<dbReference type="AlphaFoldDB" id="A0A8T0IIP6"/>
<comment type="caution">
    <text evidence="2">The sequence shown here is derived from an EMBL/GenBank/DDBJ whole genome shotgun (WGS) entry which is preliminary data.</text>
</comment>
<organism evidence="2 3">
    <name type="scientific">Ceratodon purpureus</name>
    <name type="common">Fire moss</name>
    <name type="synonym">Dicranum purpureum</name>
    <dbReference type="NCBI Taxonomy" id="3225"/>
    <lineage>
        <taxon>Eukaryota</taxon>
        <taxon>Viridiplantae</taxon>
        <taxon>Streptophyta</taxon>
        <taxon>Embryophyta</taxon>
        <taxon>Bryophyta</taxon>
        <taxon>Bryophytina</taxon>
        <taxon>Bryopsida</taxon>
        <taxon>Dicranidae</taxon>
        <taxon>Pseudoditrichales</taxon>
        <taxon>Ditrichaceae</taxon>
        <taxon>Ceratodon</taxon>
    </lineage>
</organism>
<dbReference type="InterPro" id="IPR033246">
    <property type="entry name" value="BIN4"/>
</dbReference>
<proteinExistence type="predicted"/>
<gene>
    <name evidence="2" type="ORF">KC19_3G151200</name>
</gene>
<evidence type="ECO:0000313" key="3">
    <source>
        <dbReference type="Proteomes" id="UP000822688"/>
    </source>
</evidence>
<dbReference type="PANTHER" id="PTHR34810">
    <property type="entry name" value="DNA-BINDING PROTEIN BIN4"/>
    <property type="match status" value="1"/>
</dbReference>
<feature type="compositionally biased region" description="Acidic residues" evidence="1">
    <location>
        <begin position="51"/>
        <end position="63"/>
    </location>
</feature>
<dbReference type="GO" id="GO:0003690">
    <property type="term" value="F:double-stranded DNA binding"/>
    <property type="evidence" value="ECO:0007669"/>
    <property type="project" value="InterPro"/>
</dbReference>
<feature type="compositionally biased region" description="Low complexity" evidence="1">
    <location>
        <begin position="353"/>
        <end position="372"/>
    </location>
</feature>
<accession>A0A8T0IIP6</accession>
<evidence type="ECO:0000313" key="2">
    <source>
        <dbReference type="EMBL" id="KAG0583640.1"/>
    </source>
</evidence>
<evidence type="ECO:0008006" key="4">
    <source>
        <dbReference type="Google" id="ProtNLM"/>
    </source>
</evidence>
<feature type="compositionally biased region" description="Acidic residues" evidence="1">
    <location>
        <begin position="184"/>
        <end position="194"/>
    </location>
</feature>
<dbReference type="EMBL" id="CM026423">
    <property type="protein sequence ID" value="KAG0583640.1"/>
    <property type="molecule type" value="Genomic_DNA"/>
</dbReference>